<protein>
    <recommendedName>
        <fullName evidence="4">DUF2330 domain-containing protein</fullName>
    </recommendedName>
</protein>
<feature type="signal peptide" evidence="1">
    <location>
        <begin position="1"/>
        <end position="19"/>
    </location>
</feature>
<dbReference type="Proteomes" id="UP001155241">
    <property type="component" value="Unassembled WGS sequence"/>
</dbReference>
<organism evidence="2 3">
    <name type="scientific">Aeoliella straminimaris</name>
    <dbReference type="NCBI Taxonomy" id="2954799"/>
    <lineage>
        <taxon>Bacteria</taxon>
        <taxon>Pseudomonadati</taxon>
        <taxon>Planctomycetota</taxon>
        <taxon>Planctomycetia</taxon>
        <taxon>Pirellulales</taxon>
        <taxon>Lacipirellulaceae</taxon>
        <taxon>Aeoliella</taxon>
    </lineage>
</organism>
<keyword evidence="1" id="KW-0732">Signal</keyword>
<evidence type="ECO:0000313" key="3">
    <source>
        <dbReference type="Proteomes" id="UP001155241"/>
    </source>
</evidence>
<gene>
    <name evidence="2" type="ORF">NG895_07450</name>
</gene>
<sequence length="250" mass="28597">MLRGITFSLLAIASMPAWGIDFRIETKVYRGDEELPITQNTTLFQNGVIYDFVESTGRVAIYRHQRGETPGQFVLIDPVRSVKTDITIDRMDSAIEKLRAWSRTQRDPLLVFAADPKFDQLYDEETGVLTLESPSMTYRLATVPVERTEAWKDLRNYFDGYAKLNCILASSMPPMPRLAVNDALEKRNAVPVEVNLKISDDEDQQLRAEHLFTWMLSKDDRARITLVGEQIVNFRDISNKEFRGDSVASK</sequence>
<accession>A0A9X2JIB6</accession>
<proteinExistence type="predicted"/>
<evidence type="ECO:0008006" key="4">
    <source>
        <dbReference type="Google" id="ProtNLM"/>
    </source>
</evidence>
<name>A0A9X2JIB6_9BACT</name>
<keyword evidence="3" id="KW-1185">Reference proteome</keyword>
<dbReference type="EMBL" id="JAMXLR010000026">
    <property type="protein sequence ID" value="MCO6043739.1"/>
    <property type="molecule type" value="Genomic_DNA"/>
</dbReference>
<reference evidence="2" key="1">
    <citation type="submission" date="2022-06" db="EMBL/GenBank/DDBJ databases">
        <title>Aeoliella straminimaris, a novel planctomycete from sediments.</title>
        <authorList>
            <person name="Vitorino I.R."/>
            <person name="Lage O.M."/>
        </authorList>
    </citation>
    <scope>NUCLEOTIDE SEQUENCE</scope>
    <source>
        <strain evidence="2">ICT_H6.2</strain>
    </source>
</reference>
<evidence type="ECO:0000313" key="2">
    <source>
        <dbReference type="EMBL" id="MCO6043739.1"/>
    </source>
</evidence>
<feature type="chain" id="PRO_5040770925" description="DUF2330 domain-containing protein" evidence="1">
    <location>
        <begin position="20"/>
        <end position="250"/>
    </location>
</feature>
<dbReference type="AlphaFoldDB" id="A0A9X2JIB6"/>
<comment type="caution">
    <text evidence="2">The sequence shown here is derived from an EMBL/GenBank/DDBJ whole genome shotgun (WGS) entry which is preliminary data.</text>
</comment>
<dbReference type="RefSeq" id="WP_252851844.1">
    <property type="nucleotide sequence ID" value="NZ_JAMXLR010000026.1"/>
</dbReference>
<evidence type="ECO:0000256" key="1">
    <source>
        <dbReference type="SAM" id="SignalP"/>
    </source>
</evidence>